<organism evidence="1 3">
    <name type="scientific">Pseudomonas prosekii</name>
    <dbReference type="NCBI Taxonomy" id="1148509"/>
    <lineage>
        <taxon>Bacteria</taxon>
        <taxon>Pseudomonadati</taxon>
        <taxon>Pseudomonadota</taxon>
        <taxon>Gammaproteobacteria</taxon>
        <taxon>Pseudomonadales</taxon>
        <taxon>Pseudomonadaceae</taxon>
        <taxon>Pseudomonas</taxon>
    </lineage>
</organism>
<protein>
    <submittedName>
        <fullName evidence="1">Uncharacterized protein</fullName>
    </submittedName>
</protein>
<dbReference type="AlphaFoldDB" id="A0A3L8CJE1"/>
<name>A0A3L8CJE1_9PSED</name>
<accession>A0A3L8CJE1</accession>
<dbReference type="Proteomes" id="UP000282140">
    <property type="component" value="Unassembled WGS sequence"/>
</dbReference>
<sequence length="354" mass="40145">MSKRQATHTDELPDTLEQGSGARRRKLLIEIIVEHYLSGTRSKLKLKDVADRAGISRQALDRYYGDLKPYIAGERDVVDLVNGNERRLQVQTQAAINEVEARFTEQIEQLKVEHEKELKQALDSHITSLMKGDILLLESNKIRVTLERQTLHNADLLNQIHMLELKLALGAGASPSIAKNTEAAKNNKVVFDLDIEALCYDYQRGKSFDAFEDQKNIELRKIRDKLSKYANSPNVHVILFADRYISRFKTFADQYVGLPEEVSLIIRLPLFSRSEIISFTKHIPASCKTSIHVPYFSGTESEKKLQRLGAYKPYPLPPEEIKGADNADQLNVTWGFDEVSVFKVKPGSPPLTAR</sequence>
<dbReference type="EMBL" id="PEGA01000007">
    <property type="protein sequence ID" value="RLU11774.1"/>
    <property type="molecule type" value="Genomic_DNA"/>
</dbReference>
<gene>
    <name evidence="2" type="ORF">CS076_08990</name>
    <name evidence="1" type="ORF">CS078_15900</name>
</gene>
<dbReference type="Proteomes" id="UP000282672">
    <property type="component" value="Unassembled WGS sequence"/>
</dbReference>
<comment type="caution">
    <text evidence="1">The sequence shown here is derived from an EMBL/GenBank/DDBJ whole genome shotgun (WGS) entry which is preliminary data.</text>
</comment>
<dbReference type="RefSeq" id="WP_121731966.1">
    <property type="nucleotide sequence ID" value="NZ_PEGA01000007.1"/>
</dbReference>
<evidence type="ECO:0000313" key="2">
    <source>
        <dbReference type="EMBL" id="RLU11774.1"/>
    </source>
</evidence>
<keyword evidence="3" id="KW-1185">Reference proteome</keyword>
<evidence type="ECO:0000313" key="3">
    <source>
        <dbReference type="Proteomes" id="UP000282140"/>
    </source>
</evidence>
<dbReference type="EMBL" id="PEGB01000007">
    <property type="protein sequence ID" value="RLU08375.1"/>
    <property type="molecule type" value="Genomic_DNA"/>
</dbReference>
<proteinExistence type="predicted"/>
<reference evidence="3 4" key="1">
    <citation type="journal article" date="2018" name="Front. Microbiol.">
        <title>Discovery of Phloeophagus Beetles as a Source of Pseudomonas Strains That Produce Potentially New Bioactive Substances and Description of Pseudomonas bohemica sp. nov.</title>
        <authorList>
            <person name="Saati-Santamaria Z."/>
            <person name="Lopez-Mondejar R."/>
            <person name="Jimenez-Gomez A."/>
            <person name="Diez-Mendez A."/>
            <person name="Vetrovsky T."/>
            <person name="Igual J.M."/>
            <person name="Velazquez E."/>
            <person name="Kolarik M."/>
            <person name="Rivas R."/>
            <person name="Garcia-Fraile P."/>
        </authorList>
    </citation>
    <scope>NUCLEOTIDE SEQUENCE [LARGE SCALE GENOMIC DNA]</scope>
    <source>
        <strain evidence="2 4">A2-NA12</strain>
        <strain evidence="1 3">A2-NA13</strain>
    </source>
</reference>
<evidence type="ECO:0000313" key="1">
    <source>
        <dbReference type="EMBL" id="RLU08375.1"/>
    </source>
</evidence>
<evidence type="ECO:0000313" key="4">
    <source>
        <dbReference type="Proteomes" id="UP000282672"/>
    </source>
</evidence>